<sequence length="1801" mass="204557">MLSKTTELCKFTLPIHTTISSLLKSFFTPNNDDLYQSKLGDNVFWSFMCAKRVIDFIGRLEVIEESEEEVIIKVTEINDSTIITPNVFPNISDKSVLRLRIQNGIISLKPLELDQTSFTFYAKIDLEEVKCTLSHNDDTVNSSGRDDSDIHVNNVISVNPKDDSRLGIDKSRIFTKIGQLFYQRFEQEAVIDRRKTLDFISKIPDATKLTDPEKILIMEWIDLNEKIGFKGKRVVGSANDKVEKFTYKEGGMVWGVSVAQIDAPAVTLFASLWVLDTYEKRKQNKDMRIRHIVPNIDGTRGLQYSCSVSLPGGFQDRLFSGWLTWARRTNKDGRATYIIAITPIEEYCGTKYRIEGAEDFMGATSKGVYVIREITENTCEWTRVQNVDLKLTSIPVSILEFYTVNELNWANDVQEKYKRNNKDVDRERVESIAELMIACRNKPLMKDQASVYKRCVMLLGDKNSQNEWHDLEDSSCPDVTMTMKYFPLKRGERSVAIEKGVGVVDCSVEEVVAWQMDYCSNAKMLIHKEEGHPARLELRKKARVNENSYATVKKFPFTLHNREFVFRQFWKSEPGKAVIALESISDAVDYGTSLRKTRGFVRSLWQVEELPTRGGIKQCRVTFVTQLDAGGFIPTWVVNKQVPSQLKVVQEAINGFKQDKQIDTASVSNLATYMKDHWQDQTYSAEEDALLQRARLKFEDSLRNKHWKKLKSPDPFVTMDSTMYEDRGNFASIAIGRTSTIVDATPEECAALEYAKDTRERMQRHYNPFGIGSKMLKLNEHSLIYHVIYEISERISPREWLTKFVWKMEDGGNTIVICFEDVDHDDFPVGAGKGYVRASSSGFMRYTRLPTKLPGSIPQTSITYYQQVDLKGYLPTFFIKIKIIKQLSHLSAMRKKFDRSLEIDAGRRAELVKRIKESPKSGPAPLTQVATMFTSRHHCERPTRSFGLADSIVEHGHIGGNTWGKTTLVFRAEIEEVSAFFWDFGSRANIEISCDVHRYAPAEILSNNFNFTQITKRTHKLASAHHAHHRDRLYETTMTLDVIDEDTIVILVSPHQCTELEPAQINSNESGLSRDRKTIIAETLTLTLRKIKYDTTAIPARETTAIRISRLGKRTKVEYATHLDLGISVSGLASKHTVERRLEEVAEASIYFQRLVPLKQYDHDDGQALGHDLLWKAHSSKARVERFKEVLKKNSALKELETIHPWFEVMMTSALRGSLSMNRVVKTKLACVNLKEAAQIGRNLVPSLKSKKLIDAGVDQWRVQNRPVKELMEERTWFQPMTVVLGKGIVKSAAWGLLWRVTIGALMSVGDLATDILVLKQFWDEGEKMSTYRNLTLASLVASFGLQLVLVSIQNRHKGLFRISMEAFIVIVGLKPSVDAYRVATGAVQESRTQFDPMMEMTFTKGIELFTESIPGMLIQSSAILSTLETVNEQVSNLAYISILTSMLTTGFTAATLSYDFDTDPKRRAKNSEFYGYVPDSAKKRTVLFFTMINLSAVQVLIKSMFITTLAFKNFSYAWLYLGADMFFYLAVKVLRRDFAYWPQLYGLTGFAVACLGRVATKLVADFTSCFQFRHPYEVGGLPFTLNMLTPLIGMLALLALLEEDAMNAETLEFLNTLTFVAGLALICLLVTFLLLIEKDYLKTFFSLKTGSQLTVTMFLEGDDVSKAGAVTTNKAHLEPILGKIEVWIKTGWKKWEEEKPDWFNDTWKANLPKELIPEKLQEGLSPAATPQQPQKKLEAPIKAPIPLVVKGTSAVFRRKITQVKIAPALPSGSKTLSGEQEQIDVEEFKREMRRRGSVSM</sequence>
<evidence type="ECO:0000259" key="2">
    <source>
        <dbReference type="PROSITE" id="PS50848"/>
    </source>
</evidence>
<dbReference type="Gene3D" id="3.30.530.20">
    <property type="match status" value="3"/>
</dbReference>
<dbReference type="PANTHER" id="PTHR19308">
    <property type="entry name" value="PHOSPHATIDYLCHOLINE TRANSFER PROTEIN"/>
    <property type="match status" value="1"/>
</dbReference>
<keyword evidence="4" id="KW-1185">Reference proteome</keyword>
<protein>
    <recommendedName>
        <fullName evidence="2">START domain-containing protein</fullName>
    </recommendedName>
</protein>
<gene>
    <name evidence="3" type="ORF">TrLO_g12506</name>
</gene>
<accession>A0A9W7FM51</accession>
<dbReference type="Proteomes" id="UP001165122">
    <property type="component" value="Unassembled WGS sequence"/>
</dbReference>
<feature type="transmembrane region" description="Helical" evidence="1">
    <location>
        <begin position="1614"/>
        <end position="1637"/>
    </location>
</feature>
<feature type="transmembrane region" description="Helical" evidence="1">
    <location>
        <begin position="1518"/>
        <end position="1535"/>
    </location>
</feature>
<dbReference type="PROSITE" id="PS50848">
    <property type="entry name" value="START"/>
    <property type="match status" value="1"/>
</dbReference>
<dbReference type="InterPro" id="IPR023393">
    <property type="entry name" value="START-like_dom_sf"/>
</dbReference>
<dbReference type="OrthoDB" id="202129at2759"/>
<dbReference type="Pfam" id="PF01852">
    <property type="entry name" value="START"/>
    <property type="match status" value="1"/>
</dbReference>
<keyword evidence="1" id="KW-0812">Transmembrane</keyword>
<name>A0A9W7FM51_9STRA</name>
<reference evidence="4" key="1">
    <citation type="journal article" date="2023" name="Commun. Biol.">
        <title>Genome analysis of Parmales, the sister group of diatoms, reveals the evolutionary specialization of diatoms from phago-mixotrophs to photoautotrophs.</title>
        <authorList>
            <person name="Ban H."/>
            <person name="Sato S."/>
            <person name="Yoshikawa S."/>
            <person name="Yamada K."/>
            <person name="Nakamura Y."/>
            <person name="Ichinomiya M."/>
            <person name="Sato N."/>
            <person name="Blanc-Mathieu R."/>
            <person name="Endo H."/>
            <person name="Kuwata A."/>
            <person name="Ogata H."/>
        </authorList>
    </citation>
    <scope>NUCLEOTIDE SEQUENCE [LARGE SCALE GENOMIC DNA]</scope>
    <source>
        <strain evidence="4">NIES 3700</strain>
    </source>
</reference>
<organism evidence="3 4">
    <name type="scientific">Triparma laevis f. longispina</name>
    <dbReference type="NCBI Taxonomy" id="1714387"/>
    <lineage>
        <taxon>Eukaryota</taxon>
        <taxon>Sar</taxon>
        <taxon>Stramenopiles</taxon>
        <taxon>Ochrophyta</taxon>
        <taxon>Bolidophyceae</taxon>
        <taxon>Parmales</taxon>
        <taxon>Triparmaceae</taxon>
        <taxon>Triparma</taxon>
    </lineage>
</organism>
<comment type="caution">
    <text evidence="3">The sequence shown here is derived from an EMBL/GenBank/DDBJ whole genome shotgun (WGS) entry which is preliminary data.</text>
</comment>
<dbReference type="InterPro" id="IPR002913">
    <property type="entry name" value="START_lipid-bd_dom"/>
</dbReference>
<proteinExistence type="predicted"/>
<feature type="transmembrane region" description="Helical" evidence="1">
    <location>
        <begin position="1584"/>
        <end position="1602"/>
    </location>
</feature>
<feature type="domain" description="START" evidence="2">
    <location>
        <begin position="707"/>
        <end position="880"/>
    </location>
</feature>
<dbReference type="GO" id="GO:0005737">
    <property type="term" value="C:cytoplasm"/>
    <property type="evidence" value="ECO:0007669"/>
    <property type="project" value="UniProtKB-ARBA"/>
</dbReference>
<keyword evidence="1" id="KW-1133">Transmembrane helix</keyword>
<evidence type="ECO:0000313" key="4">
    <source>
        <dbReference type="Proteomes" id="UP001165122"/>
    </source>
</evidence>
<dbReference type="PANTHER" id="PTHR19308:SF14">
    <property type="entry name" value="START DOMAIN-CONTAINING PROTEIN"/>
    <property type="match status" value="1"/>
</dbReference>
<evidence type="ECO:0000256" key="1">
    <source>
        <dbReference type="SAM" id="Phobius"/>
    </source>
</evidence>
<dbReference type="SUPFAM" id="SSF55961">
    <property type="entry name" value="Bet v1-like"/>
    <property type="match status" value="3"/>
</dbReference>
<dbReference type="EMBL" id="BRXW01000217">
    <property type="protein sequence ID" value="GMI14683.1"/>
    <property type="molecule type" value="Genomic_DNA"/>
</dbReference>
<evidence type="ECO:0000313" key="3">
    <source>
        <dbReference type="EMBL" id="GMI14683.1"/>
    </source>
</evidence>
<dbReference type="InterPro" id="IPR051213">
    <property type="entry name" value="START_lipid_transfer"/>
</dbReference>
<keyword evidence="1" id="KW-0472">Membrane</keyword>
<dbReference type="GO" id="GO:0008289">
    <property type="term" value="F:lipid binding"/>
    <property type="evidence" value="ECO:0007669"/>
    <property type="project" value="InterPro"/>
</dbReference>